<comment type="caution">
    <text evidence="1">The sequence shown here is derived from an EMBL/GenBank/DDBJ whole genome shotgun (WGS) entry which is preliminary data.</text>
</comment>
<name>A0A8J4SFH1_9STRA</name>
<organism evidence="1 2">
    <name type="scientific">Phytophthora kernoviae 00238/432</name>
    <dbReference type="NCBI Taxonomy" id="1284355"/>
    <lineage>
        <taxon>Eukaryota</taxon>
        <taxon>Sar</taxon>
        <taxon>Stramenopiles</taxon>
        <taxon>Oomycota</taxon>
        <taxon>Peronosporomycetes</taxon>
        <taxon>Peronosporales</taxon>
        <taxon>Peronosporaceae</taxon>
        <taxon>Phytophthora</taxon>
    </lineage>
</organism>
<dbReference type="Proteomes" id="UP000702964">
    <property type="component" value="Unassembled WGS sequence"/>
</dbReference>
<gene>
    <name evidence="1" type="ORF">G195_004410</name>
</gene>
<evidence type="ECO:0000313" key="1">
    <source>
        <dbReference type="EMBL" id="KAF4321792.1"/>
    </source>
</evidence>
<evidence type="ECO:0000313" key="2">
    <source>
        <dbReference type="Proteomes" id="UP000702964"/>
    </source>
</evidence>
<sequence>MAAAQLVCVAIEREVHRTEEARSPFHDVGRVRVFITGSRPAPTKNVALEMCVFDIEQQEKGWHVELTDHHLEPQFRDLVEPYKPLILAHHSKYDFQLSIWKNRGSQLNAPNYHDGFSHHFEKVQLL</sequence>
<protein>
    <submittedName>
        <fullName evidence="1">Uncharacterized protein</fullName>
    </submittedName>
</protein>
<reference evidence="1" key="1">
    <citation type="journal article" date="2015" name="Genom Data">
        <title>Draft genome sequences of Phytophthora kernoviae and Phytophthora ramorum lineage EU2 from Scotland.</title>
        <authorList>
            <person name="Sambles C."/>
            <person name="Schlenzig A."/>
            <person name="O'Neill P."/>
            <person name="Grant M."/>
            <person name="Studholme D.J."/>
        </authorList>
    </citation>
    <scope>NUCLEOTIDE SEQUENCE</scope>
    <source>
        <strain evidence="1">00238/432</strain>
    </source>
</reference>
<accession>A0A8J4SFH1</accession>
<proteinExistence type="predicted"/>
<dbReference type="EMBL" id="AOFI03000094">
    <property type="protein sequence ID" value="KAF4321792.1"/>
    <property type="molecule type" value="Genomic_DNA"/>
</dbReference>
<reference evidence="1" key="2">
    <citation type="submission" date="2020-02" db="EMBL/GenBank/DDBJ databases">
        <authorList>
            <person name="Studholme D.J."/>
        </authorList>
    </citation>
    <scope>NUCLEOTIDE SEQUENCE</scope>
    <source>
        <strain evidence="1">00238/432</strain>
    </source>
</reference>
<dbReference type="AlphaFoldDB" id="A0A8J4SFH1"/>